<evidence type="ECO:0000313" key="2">
    <source>
        <dbReference type="Proteomes" id="UP000014216"/>
    </source>
</evidence>
<reference evidence="1 2" key="1">
    <citation type="journal article" date="2013" name="Genome Announc.">
        <title>Draft Genome Sequence of Desulfotignum phosphitoxidans DSM 13687 Strain FiPS-3.</title>
        <authorList>
            <person name="Poehlein A."/>
            <person name="Daniel R."/>
            <person name="Simeonova D.D."/>
        </authorList>
    </citation>
    <scope>NUCLEOTIDE SEQUENCE [LARGE SCALE GENOMIC DNA]</scope>
    <source>
        <strain evidence="1 2">DSM 13687</strain>
    </source>
</reference>
<sequence>MKAQLIVNGVTVELSHNELNEIAFTLDTCERYMDLFHELAGSPCTETRSSVASQTFLHEKTCRILLQDNQVDVLRALTSKGRCIPEIKKEDIERLIDLQDTEILSNIINHISDLTEEYSICEKDWLCEKLYQQKDPVVRQELAENDETPRFILKKMVLNDSEWAVSKAAEETLALIEEYDDDDIEI</sequence>
<accession>S0G2N5</accession>
<dbReference type="Gene3D" id="1.25.10.10">
    <property type="entry name" value="Leucine-rich Repeat Variant"/>
    <property type="match status" value="1"/>
</dbReference>
<comment type="caution">
    <text evidence="1">The sequence shown here is derived from an EMBL/GenBank/DDBJ whole genome shotgun (WGS) entry which is preliminary data.</text>
</comment>
<evidence type="ECO:0000313" key="1">
    <source>
        <dbReference type="EMBL" id="EMS78427.1"/>
    </source>
</evidence>
<proteinExistence type="predicted"/>
<dbReference type="EMBL" id="APJX01000008">
    <property type="protein sequence ID" value="EMS78427.1"/>
    <property type="molecule type" value="Genomic_DNA"/>
</dbReference>
<name>S0G2N5_9BACT</name>
<protein>
    <recommendedName>
        <fullName evidence="3">HEAT repeat domain-containing protein</fullName>
    </recommendedName>
</protein>
<gene>
    <name evidence="1" type="ORF">Dpo_8c00940</name>
</gene>
<dbReference type="OrthoDB" id="9899455at2"/>
<dbReference type="RefSeq" id="WP_006967501.1">
    <property type="nucleotide sequence ID" value="NZ_APJX01000008.1"/>
</dbReference>
<organism evidence="1 2">
    <name type="scientific">Desulfotignum phosphitoxidans DSM 13687</name>
    <dbReference type="NCBI Taxonomy" id="1286635"/>
    <lineage>
        <taxon>Bacteria</taxon>
        <taxon>Pseudomonadati</taxon>
        <taxon>Thermodesulfobacteriota</taxon>
        <taxon>Desulfobacteria</taxon>
        <taxon>Desulfobacterales</taxon>
        <taxon>Desulfobacteraceae</taxon>
        <taxon>Desulfotignum</taxon>
    </lineage>
</organism>
<keyword evidence="2" id="KW-1185">Reference proteome</keyword>
<dbReference type="InterPro" id="IPR011989">
    <property type="entry name" value="ARM-like"/>
</dbReference>
<dbReference type="AlphaFoldDB" id="S0G2N5"/>
<evidence type="ECO:0008006" key="3">
    <source>
        <dbReference type="Google" id="ProtNLM"/>
    </source>
</evidence>
<dbReference type="Proteomes" id="UP000014216">
    <property type="component" value="Unassembled WGS sequence"/>
</dbReference>